<keyword evidence="4" id="KW-1185">Reference proteome</keyword>
<dbReference type="AlphaFoldDB" id="A0A485LBL6"/>
<reference evidence="2" key="2">
    <citation type="submission" date="2019-06" db="EMBL/GenBank/DDBJ databases">
        <title>Genomics analysis of Aphanomyces spp. identifies a new class of oomycete effector associated with host adaptation.</title>
        <authorList>
            <person name="Gaulin E."/>
        </authorList>
    </citation>
    <scope>NUCLEOTIDE SEQUENCE</scope>
    <source>
        <strain evidence="2">CBS 578.67</strain>
    </source>
</reference>
<sequence length="234" mass="26257">MPTTHFVDEHLAVESPQDDSDSDFTREAKPSEIPRCFYDGNFTIWWAIGTVLVLWFTVYKGMGVVFGLLPPPRDVSVGPAFAIHLVTACLFTWICIFNVFHSPSHGEYYRKVHIILGRLAMVAGLLSFMCGVVAAWHERYSGNLYFAVGNTAGGCLQVFGQLMGWYQIRRKDVRGYQFSMLLTFYYGCLIPMWSGIPAFFFNLKPPGWVGLVLVAAGLVYGQFGLRAALAKRMV</sequence>
<dbReference type="OrthoDB" id="66180at2759"/>
<dbReference type="EMBL" id="CAADRA010006204">
    <property type="protein sequence ID" value="VFT94282.1"/>
    <property type="molecule type" value="Genomic_DNA"/>
</dbReference>
<reference evidence="3 4" key="1">
    <citation type="submission" date="2019-03" db="EMBL/GenBank/DDBJ databases">
        <authorList>
            <person name="Gaulin E."/>
            <person name="Dumas B."/>
        </authorList>
    </citation>
    <scope>NUCLEOTIDE SEQUENCE [LARGE SCALE GENOMIC DNA]</scope>
    <source>
        <strain evidence="3">CBS 568.67</strain>
    </source>
</reference>
<feature type="transmembrane region" description="Helical" evidence="1">
    <location>
        <begin position="44"/>
        <end position="69"/>
    </location>
</feature>
<evidence type="ECO:0000313" key="3">
    <source>
        <dbReference type="EMBL" id="VFT94282.1"/>
    </source>
</evidence>
<keyword evidence="1" id="KW-0472">Membrane</keyword>
<evidence type="ECO:0000313" key="2">
    <source>
        <dbReference type="EMBL" id="KAF0691196.1"/>
    </source>
</evidence>
<proteinExistence type="predicted"/>
<organism evidence="3 4">
    <name type="scientific">Aphanomyces stellatus</name>
    <dbReference type="NCBI Taxonomy" id="120398"/>
    <lineage>
        <taxon>Eukaryota</taxon>
        <taxon>Sar</taxon>
        <taxon>Stramenopiles</taxon>
        <taxon>Oomycota</taxon>
        <taxon>Saprolegniomycetes</taxon>
        <taxon>Saprolegniales</taxon>
        <taxon>Verrucalvaceae</taxon>
        <taxon>Aphanomyces</taxon>
    </lineage>
</organism>
<gene>
    <name evidence="3" type="primary">Aste57867_17529</name>
    <name evidence="2" type="ORF">As57867_017469</name>
    <name evidence="3" type="ORF">ASTE57867_17529</name>
</gene>
<feature type="transmembrane region" description="Helical" evidence="1">
    <location>
        <begin position="143"/>
        <end position="166"/>
    </location>
</feature>
<feature type="transmembrane region" description="Helical" evidence="1">
    <location>
        <begin position="112"/>
        <end position="137"/>
    </location>
</feature>
<feature type="transmembrane region" description="Helical" evidence="1">
    <location>
        <begin position="81"/>
        <end position="100"/>
    </location>
</feature>
<feature type="transmembrane region" description="Helical" evidence="1">
    <location>
        <begin position="207"/>
        <end position="229"/>
    </location>
</feature>
<dbReference type="Proteomes" id="UP000332933">
    <property type="component" value="Unassembled WGS sequence"/>
</dbReference>
<keyword evidence="1" id="KW-0812">Transmembrane</keyword>
<evidence type="ECO:0000256" key="1">
    <source>
        <dbReference type="SAM" id="Phobius"/>
    </source>
</evidence>
<name>A0A485LBL6_9STRA</name>
<accession>A0A485LBL6</accession>
<dbReference type="EMBL" id="VJMH01006183">
    <property type="protein sequence ID" value="KAF0691196.1"/>
    <property type="molecule type" value="Genomic_DNA"/>
</dbReference>
<feature type="transmembrane region" description="Helical" evidence="1">
    <location>
        <begin position="178"/>
        <end position="201"/>
    </location>
</feature>
<protein>
    <submittedName>
        <fullName evidence="3">Aste57867_17529 protein</fullName>
    </submittedName>
</protein>
<evidence type="ECO:0000313" key="4">
    <source>
        <dbReference type="Proteomes" id="UP000332933"/>
    </source>
</evidence>
<keyword evidence="1" id="KW-1133">Transmembrane helix</keyword>